<comment type="caution">
    <text evidence="1">The sequence shown here is derived from an EMBL/GenBank/DDBJ whole genome shotgun (WGS) entry which is preliminary data.</text>
</comment>
<sequence>MDIVQRIPCPTVLYPTTARLAQHSHPVPSISCSVSPTPCSTTSLSLLHSVHTRHCISRSLQRPCYCTPKTLPDLPPAQILLQASTALPLSCSSLANSTRHL</sequence>
<dbReference type="EMBL" id="VSRR010014907">
    <property type="protein sequence ID" value="MPC57580.1"/>
    <property type="molecule type" value="Genomic_DNA"/>
</dbReference>
<organism evidence="1 2">
    <name type="scientific">Portunus trituberculatus</name>
    <name type="common">Swimming crab</name>
    <name type="synonym">Neptunus trituberculatus</name>
    <dbReference type="NCBI Taxonomy" id="210409"/>
    <lineage>
        <taxon>Eukaryota</taxon>
        <taxon>Metazoa</taxon>
        <taxon>Ecdysozoa</taxon>
        <taxon>Arthropoda</taxon>
        <taxon>Crustacea</taxon>
        <taxon>Multicrustacea</taxon>
        <taxon>Malacostraca</taxon>
        <taxon>Eumalacostraca</taxon>
        <taxon>Eucarida</taxon>
        <taxon>Decapoda</taxon>
        <taxon>Pleocyemata</taxon>
        <taxon>Brachyura</taxon>
        <taxon>Eubrachyura</taxon>
        <taxon>Portunoidea</taxon>
        <taxon>Portunidae</taxon>
        <taxon>Portuninae</taxon>
        <taxon>Portunus</taxon>
    </lineage>
</organism>
<evidence type="ECO:0000313" key="1">
    <source>
        <dbReference type="EMBL" id="MPC57580.1"/>
    </source>
</evidence>
<gene>
    <name evidence="1" type="ORF">E2C01_051563</name>
</gene>
<dbReference type="AlphaFoldDB" id="A0A5B7GBC0"/>
<name>A0A5B7GBC0_PORTR</name>
<reference evidence="1 2" key="1">
    <citation type="submission" date="2019-05" db="EMBL/GenBank/DDBJ databases">
        <title>Another draft genome of Portunus trituberculatus and its Hox gene families provides insights of decapod evolution.</title>
        <authorList>
            <person name="Jeong J.-H."/>
            <person name="Song I."/>
            <person name="Kim S."/>
            <person name="Choi T."/>
            <person name="Kim D."/>
            <person name="Ryu S."/>
            <person name="Kim W."/>
        </authorList>
    </citation>
    <scope>NUCLEOTIDE SEQUENCE [LARGE SCALE GENOMIC DNA]</scope>
    <source>
        <tissue evidence="1">Muscle</tissue>
    </source>
</reference>
<evidence type="ECO:0000313" key="2">
    <source>
        <dbReference type="Proteomes" id="UP000324222"/>
    </source>
</evidence>
<dbReference type="Proteomes" id="UP000324222">
    <property type="component" value="Unassembled WGS sequence"/>
</dbReference>
<accession>A0A5B7GBC0</accession>
<protein>
    <submittedName>
        <fullName evidence="1">Uncharacterized protein</fullName>
    </submittedName>
</protein>
<proteinExistence type="predicted"/>
<keyword evidence="2" id="KW-1185">Reference proteome</keyword>